<dbReference type="SUPFAM" id="SSF52172">
    <property type="entry name" value="CheY-like"/>
    <property type="match status" value="1"/>
</dbReference>
<dbReference type="InterPro" id="IPR001867">
    <property type="entry name" value="OmpR/PhoB-type_DNA-bd"/>
</dbReference>
<dbReference type="GO" id="GO:0000976">
    <property type="term" value="F:transcription cis-regulatory region binding"/>
    <property type="evidence" value="ECO:0007669"/>
    <property type="project" value="TreeGrafter"/>
</dbReference>
<organism evidence="10 11">
    <name type="scientific">Klenkia taihuensis</name>
    <dbReference type="NCBI Taxonomy" id="1225127"/>
    <lineage>
        <taxon>Bacteria</taxon>
        <taxon>Bacillati</taxon>
        <taxon>Actinomycetota</taxon>
        <taxon>Actinomycetes</taxon>
        <taxon>Geodermatophilales</taxon>
        <taxon>Geodermatophilaceae</taxon>
        <taxon>Klenkia</taxon>
    </lineage>
</organism>
<evidence type="ECO:0000256" key="6">
    <source>
        <dbReference type="PROSITE-ProRule" id="PRU00169"/>
    </source>
</evidence>
<keyword evidence="4 7" id="KW-0238">DNA-binding</keyword>
<dbReference type="Pfam" id="PF00072">
    <property type="entry name" value="Response_reg"/>
    <property type="match status" value="1"/>
</dbReference>
<dbReference type="SMART" id="SM00448">
    <property type="entry name" value="REC"/>
    <property type="match status" value="1"/>
</dbReference>
<gene>
    <name evidence="10" type="ORF">SAMN05661030_0422</name>
</gene>
<dbReference type="InterPro" id="IPR011006">
    <property type="entry name" value="CheY-like_superfamily"/>
</dbReference>
<keyword evidence="3" id="KW-0805">Transcription regulation</keyword>
<dbReference type="RefSeq" id="WP_091554165.1">
    <property type="nucleotide sequence ID" value="NZ_BNAC01000002.1"/>
</dbReference>
<dbReference type="EMBL" id="FOMD01000001">
    <property type="protein sequence ID" value="SFC22516.1"/>
    <property type="molecule type" value="Genomic_DNA"/>
</dbReference>
<keyword evidence="11" id="KW-1185">Reference proteome</keyword>
<dbReference type="Gene3D" id="1.10.10.10">
    <property type="entry name" value="Winged helix-like DNA-binding domain superfamily/Winged helix DNA-binding domain"/>
    <property type="match status" value="1"/>
</dbReference>
<dbReference type="Gene3D" id="3.40.50.2300">
    <property type="match status" value="1"/>
</dbReference>
<dbReference type="OrthoDB" id="162434at2"/>
<keyword evidence="1 6" id="KW-0597">Phosphoprotein</keyword>
<dbReference type="Pfam" id="PF00486">
    <property type="entry name" value="Trans_reg_C"/>
    <property type="match status" value="1"/>
</dbReference>
<dbReference type="GO" id="GO:0005829">
    <property type="term" value="C:cytosol"/>
    <property type="evidence" value="ECO:0007669"/>
    <property type="project" value="TreeGrafter"/>
</dbReference>
<dbReference type="FunFam" id="3.40.50.2300:FF:000001">
    <property type="entry name" value="DNA-binding response regulator PhoB"/>
    <property type="match status" value="1"/>
</dbReference>
<dbReference type="InterPro" id="IPR001789">
    <property type="entry name" value="Sig_transdc_resp-reg_receiver"/>
</dbReference>
<dbReference type="SMART" id="SM00862">
    <property type="entry name" value="Trans_reg_C"/>
    <property type="match status" value="1"/>
</dbReference>
<evidence type="ECO:0000313" key="11">
    <source>
        <dbReference type="Proteomes" id="UP000199022"/>
    </source>
</evidence>
<proteinExistence type="predicted"/>
<accession>A0A1I1HFD1</accession>
<keyword evidence="5" id="KW-0804">Transcription</keyword>
<dbReference type="GO" id="GO:0000156">
    <property type="term" value="F:phosphorelay response regulator activity"/>
    <property type="evidence" value="ECO:0007669"/>
    <property type="project" value="TreeGrafter"/>
</dbReference>
<evidence type="ECO:0000256" key="1">
    <source>
        <dbReference type="ARBA" id="ARBA00022553"/>
    </source>
</evidence>
<dbReference type="Proteomes" id="UP000199022">
    <property type="component" value="Unassembled WGS sequence"/>
</dbReference>
<feature type="domain" description="OmpR/PhoB-type" evidence="9">
    <location>
        <begin position="133"/>
        <end position="232"/>
    </location>
</feature>
<feature type="modified residue" description="4-aspartylphosphate" evidence="6">
    <location>
        <position position="54"/>
    </location>
</feature>
<protein>
    <submittedName>
        <fullName evidence="10">DNA-binding response regulator, OmpR family, contains REC and winged-helix (WHTH) domain</fullName>
    </submittedName>
</protein>
<evidence type="ECO:0000256" key="5">
    <source>
        <dbReference type="ARBA" id="ARBA00023163"/>
    </source>
</evidence>
<evidence type="ECO:0000259" key="9">
    <source>
        <dbReference type="PROSITE" id="PS51755"/>
    </source>
</evidence>
<feature type="DNA-binding region" description="OmpR/PhoB-type" evidence="7">
    <location>
        <begin position="133"/>
        <end position="232"/>
    </location>
</feature>
<dbReference type="PROSITE" id="PS51755">
    <property type="entry name" value="OMPR_PHOB"/>
    <property type="match status" value="1"/>
</dbReference>
<dbReference type="CDD" id="cd00383">
    <property type="entry name" value="trans_reg_C"/>
    <property type="match status" value="1"/>
</dbReference>
<evidence type="ECO:0000256" key="2">
    <source>
        <dbReference type="ARBA" id="ARBA00023012"/>
    </source>
</evidence>
<dbReference type="GO" id="GO:0032993">
    <property type="term" value="C:protein-DNA complex"/>
    <property type="evidence" value="ECO:0007669"/>
    <property type="project" value="TreeGrafter"/>
</dbReference>
<dbReference type="Gene3D" id="6.10.250.690">
    <property type="match status" value="1"/>
</dbReference>
<feature type="domain" description="Response regulatory" evidence="8">
    <location>
        <begin position="5"/>
        <end position="119"/>
    </location>
</feature>
<evidence type="ECO:0000256" key="4">
    <source>
        <dbReference type="ARBA" id="ARBA00023125"/>
    </source>
</evidence>
<dbReference type="PANTHER" id="PTHR48111">
    <property type="entry name" value="REGULATOR OF RPOS"/>
    <property type="match status" value="1"/>
</dbReference>
<evidence type="ECO:0000313" key="10">
    <source>
        <dbReference type="EMBL" id="SFC22516.1"/>
    </source>
</evidence>
<dbReference type="InterPro" id="IPR036388">
    <property type="entry name" value="WH-like_DNA-bd_sf"/>
</dbReference>
<reference evidence="11" key="1">
    <citation type="submission" date="2016-10" db="EMBL/GenBank/DDBJ databases">
        <authorList>
            <person name="Varghese N."/>
            <person name="Submissions S."/>
        </authorList>
    </citation>
    <scope>NUCLEOTIDE SEQUENCE [LARGE SCALE GENOMIC DNA]</scope>
    <source>
        <strain evidence="11">DSM 45962</strain>
    </source>
</reference>
<evidence type="ECO:0000256" key="3">
    <source>
        <dbReference type="ARBA" id="ARBA00023015"/>
    </source>
</evidence>
<dbReference type="STRING" id="1225127.SAMN05661030_0422"/>
<evidence type="ECO:0000256" key="7">
    <source>
        <dbReference type="PROSITE-ProRule" id="PRU01091"/>
    </source>
</evidence>
<dbReference type="PANTHER" id="PTHR48111:SF1">
    <property type="entry name" value="TWO-COMPONENT RESPONSE REGULATOR ORR33"/>
    <property type="match status" value="1"/>
</dbReference>
<name>A0A1I1HFD1_9ACTN</name>
<dbReference type="InterPro" id="IPR039420">
    <property type="entry name" value="WalR-like"/>
</dbReference>
<dbReference type="AlphaFoldDB" id="A0A1I1HFD1"/>
<evidence type="ECO:0000259" key="8">
    <source>
        <dbReference type="PROSITE" id="PS50110"/>
    </source>
</evidence>
<dbReference type="PROSITE" id="PS50110">
    <property type="entry name" value="RESPONSE_REGULATORY"/>
    <property type="match status" value="1"/>
</dbReference>
<keyword evidence="2" id="KW-0902">Two-component regulatory system</keyword>
<dbReference type="GO" id="GO:0006355">
    <property type="term" value="P:regulation of DNA-templated transcription"/>
    <property type="evidence" value="ECO:0007669"/>
    <property type="project" value="InterPro"/>
</dbReference>
<sequence>MTVPSVLLVDDETAITDNLASFLQRSGFEVVVAGDGDAALARVAAGRPDLVVLDVLMPGRDGRSVLRELRQGGSTVPIILLTQVGESVERAMALEEGADDYLNKPFDPHELVARIRAVLRRGTPAAGPSLSAAHRLRSGSLVLDRTSQRVLRDGAEVVLTPRATTLLAYLMTHAGETVSRERLLEEVWGWSFHTSTRTVDTRVAELRRAVEADSGDPQLVVTVPGEGYRFAGPVEAV</sequence>